<comment type="caution">
    <text evidence="2">The sequence shown here is derived from an EMBL/GenBank/DDBJ whole genome shotgun (WGS) entry which is preliminary data.</text>
</comment>
<organism evidence="2 3">
    <name type="scientific">Araneus ventricosus</name>
    <name type="common">Orbweaver spider</name>
    <name type="synonym">Epeira ventricosa</name>
    <dbReference type="NCBI Taxonomy" id="182803"/>
    <lineage>
        <taxon>Eukaryota</taxon>
        <taxon>Metazoa</taxon>
        <taxon>Ecdysozoa</taxon>
        <taxon>Arthropoda</taxon>
        <taxon>Chelicerata</taxon>
        <taxon>Arachnida</taxon>
        <taxon>Araneae</taxon>
        <taxon>Araneomorphae</taxon>
        <taxon>Entelegynae</taxon>
        <taxon>Araneoidea</taxon>
        <taxon>Araneidae</taxon>
        <taxon>Araneus</taxon>
    </lineage>
</organism>
<reference evidence="2 3" key="1">
    <citation type="journal article" date="2019" name="Sci. Rep.">
        <title>Orb-weaving spider Araneus ventricosus genome elucidates the spidroin gene catalogue.</title>
        <authorList>
            <person name="Kono N."/>
            <person name="Nakamura H."/>
            <person name="Ohtoshi R."/>
            <person name="Moran D.A.P."/>
            <person name="Shinohara A."/>
            <person name="Yoshida Y."/>
            <person name="Fujiwara M."/>
            <person name="Mori M."/>
            <person name="Tomita M."/>
            <person name="Arakawa K."/>
        </authorList>
    </citation>
    <scope>NUCLEOTIDE SEQUENCE [LARGE SCALE GENOMIC DNA]</scope>
</reference>
<protein>
    <submittedName>
        <fullName evidence="2">Uncharacterized protein</fullName>
    </submittedName>
</protein>
<evidence type="ECO:0000256" key="1">
    <source>
        <dbReference type="SAM" id="MobiDB-lite"/>
    </source>
</evidence>
<proteinExistence type="predicted"/>
<evidence type="ECO:0000313" key="3">
    <source>
        <dbReference type="Proteomes" id="UP000499080"/>
    </source>
</evidence>
<gene>
    <name evidence="2" type="ORF">AVEN_273580_1</name>
</gene>
<sequence>MTRTTHELAPPPPKFRTTPTKGCLTHDVRFNAHQAHKHGGSSVESGFEPGALRLRSRDLTIRLLQWRINRGVDAPGVVEATY</sequence>
<dbReference type="EMBL" id="BGPR01012582">
    <property type="protein sequence ID" value="GBN56744.1"/>
    <property type="molecule type" value="Genomic_DNA"/>
</dbReference>
<keyword evidence="3" id="KW-1185">Reference proteome</keyword>
<feature type="region of interest" description="Disordered" evidence="1">
    <location>
        <begin position="1"/>
        <end position="21"/>
    </location>
</feature>
<evidence type="ECO:0000313" key="2">
    <source>
        <dbReference type="EMBL" id="GBN56744.1"/>
    </source>
</evidence>
<dbReference type="AlphaFoldDB" id="A0A4Y2PZZ2"/>
<accession>A0A4Y2PZZ2</accession>
<name>A0A4Y2PZZ2_ARAVE</name>
<dbReference type="Proteomes" id="UP000499080">
    <property type="component" value="Unassembled WGS sequence"/>
</dbReference>